<accession>A0A9W8ZV44</accession>
<comment type="caution">
    <text evidence="2">The sequence shown here is derived from an EMBL/GenBank/DDBJ whole genome shotgun (WGS) entry which is preliminary data.</text>
</comment>
<proteinExistence type="predicted"/>
<dbReference type="EMBL" id="JANVFS010000044">
    <property type="protein sequence ID" value="KAJ4466614.1"/>
    <property type="molecule type" value="Genomic_DNA"/>
</dbReference>
<feature type="region of interest" description="Disordered" evidence="1">
    <location>
        <begin position="150"/>
        <end position="181"/>
    </location>
</feature>
<protein>
    <submittedName>
        <fullName evidence="2">Uncharacterized protein</fullName>
    </submittedName>
</protein>
<reference evidence="2" key="2">
    <citation type="journal article" date="2023" name="Proc. Natl. Acad. Sci. U.S.A.">
        <title>A global phylogenomic analysis of the shiitake genus Lentinula.</title>
        <authorList>
            <person name="Sierra-Patev S."/>
            <person name="Min B."/>
            <person name="Naranjo-Ortiz M."/>
            <person name="Looney B."/>
            <person name="Konkel Z."/>
            <person name="Slot J.C."/>
            <person name="Sakamoto Y."/>
            <person name="Steenwyk J.L."/>
            <person name="Rokas A."/>
            <person name="Carro J."/>
            <person name="Camarero S."/>
            <person name="Ferreira P."/>
            <person name="Molpeceres G."/>
            <person name="Ruiz-Duenas F.J."/>
            <person name="Serrano A."/>
            <person name="Henrissat B."/>
            <person name="Drula E."/>
            <person name="Hughes K.W."/>
            <person name="Mata J.L."/>
            <person name="Ishikawa N.K."/>
            <person name="Vargas-Isla R."/>
            <person name="Ushijima S."/>
            <person name="Smith C.A."/>
            <person name="Donoghue J."/>
            <person name="Ahrendt S."/>
            <person name="Andreopoulos W."/>
            <person name="He G."/>
            <person name="LaButti K."/>
            <person name="Lipzen A."/>
            <person name="Ng V."/>
            <person name="Riley R."/>
            <person name="Sandor L."/>
            <person name="Barry K."/>
            <person name="Martinez A.T."/>
            <person name="Xiao Y."/>
            <person name="Gibbons J.G."/>
            <person name="Terashima K."/>
            <person name="Grigoriev I.V."/>
            <person name="Hibbett D."/>
        </authorList>
    </citation>
    <scope>NUCLEOTIDE SEQUENCE</scope>
    <source>
        <strain evidence="2">Sp2 HRB7682 ss15</strain>
    </source>
</reference>
<reference evidence="2" key="1">
    <citation type="submission" date="2022-08" db="EMBL/GenBank/DDBJ databases">
        <authorList>
            <consortium name="DOE Joint Genome Institute"/>
            <person name="Min B."/>
            <person name="Riley R."/>
            <person name="Sierra-Patev S."/>
            <person name="Naranjo-Ortiz M."/>
            <person name="Looney B."/>
            <person name="Konkel Z."/>
            <person name="Slot J.C."/>
            <person name="Sakamoto Y."/>
            <person name="Steenwyk J.L."/>
            <person name="Rokas A."/>
            <person name="Carro J."/>
            <person name="Camarero S."/>
            <person name="Ferreira P."/>
            <person name="Molpeceres G."/>
            <person name="Ruiz-Duenas F.J."/>
            <person name="Serrano A."/>
            <person name="Henrissat B."/>
            <person name="Drula E."/>
            <person name="Hughes K.W."/>
            <person name="Mata J.L."/>
            <person name="Ishikawa N.K."/>
            <person name="Vargas-Isla R."/>
            <person name="Ushijima S."/>
            <person name="Smith C.A."/>
            <person name="Ahrendt S."/>
            <person name="Andreopoulos W."/>
            <person name="He G."/>
            <person name="Labutti K."/>
            <person name="Lipzen A."/>
            <person name="Ng V."/>
            <person name="Sandor L."/>
            <person name="Barry K."/>
            <person name="Martinez A.T."/>
            <person name="Xiao Y."/>
            <person name="Gibbons J.G."/>
            <person name="Terashima K."/>
            <person name="Hibbett D.S."/>
            <person name="Grigoriev I.V."/>
        </authorList>
    </citation>
    <scope>NUCLEOTIDE SEQUENCE</scope>
    <source>
        <strain evidence="2">Sp2 HRB7682 ss15</strain>
    </source>
</reference>
<evidence type="ECO:0000313" key="3">
    <source>
        <dbReference type="Proteomes" id="UP001150238"/>
    </source>
</evidence>
<organism evidence="2 3">
    <name type="scientific">Lentinula lateritia</name>
    <dbReference type="NCBI Taxonomy" id="40482"/>
    <lineage>
        <taxon>Eukaryota</taxon>
        <taxon>Fungi</taxon>
        <taxon>Dikarya</taxon>
        <taxon>Basidiomycota</taxon>
        <taxon>Agaricomycotina</taxon>
        <taxon>Agaricomycetes</taxon>
        <taxon>Agaricomycetidae</taxon>
        <taxon>Agaricales</taxon>
        <taxon>Marasmiineae</taxon>
        <taxon>Omphalotaceae</taxon>
        <taxon>Lentinula</taxon>
    </lineage>
</organism>
<dbReference type="AlphaFoldDB" id="A0A9W8ZV44"/>
<evidence type="ECO:0000313" key="2">
    <source>
        <dbReference type="EMBL" id="KAJ4466614.1"/>
    </source>
</evidence>
<evidence type="ECO:0000256" key="1">
    <source>
        <dbReference type="SAM" id="MobiDB-lite"/>
    </source>
</evidence>
<dbReference type="Proteomes" id="UP001150238">
    <property type="component" value="Unassembled WGS sequence"/>
</dbReference>
<gene>
    <name evidence="2" type="ORF">C8J55DRAFT_565611</name>
</gene>
<sequence length="286" mass="31552">MDTVTLLELWKGTSALSLSSGILSLFEMTKDHSELQSRGEHLKKSVHDFDMKTTLTNALIHSTPVVHISSEQWTVIMSSPCPFVPATYTEFSLLSISLSLFLSTLVYCLYDPIHAFTSCLSNPSESPSSPTPTTLDLNLGNVEATSHVKPRIASPLPPPTLEDILPQAQSPGTYPPGRIPSRELTTSRPISIYDLFECYIDVLASTTPTTQYYKVPYFYLTSLHLRDLPGPPRNPLKGHHLFAPATTRSFLSSVAVPVAPFEHQPAPSMLQHKPYLKTYSDPGLTL</sequence>
<name>A0A9W8ZV44_9AGAR</name>